<dbReference type="Pfam" id="PF03466">
    <property type="entry name" value="LysR_substrate"/>
    <property type="match status" value="1"/>
</dbReference>
<evidence type="ECO:0000256" key="2">
    <source>
        <dbReference type="ARBA" id="ARBA00023015"/>
    </source>
</evidence>
<dbReference type="Proteomes" id="UP000253529">
    <property type="component" value="Unassembled WGS sequence"/>
</dbReference>
<comment type="caution">
    <text evidence="6">The sequence shown here is derived from an EMBL/GenBank/DDBJ whole genome shotgun (WGS) entry which is preliminary data.</text>
</comment>
<dbReference type="GO" id="GO:0003677">
    <property type="term" value="F:DNA binding"/>
    <property type="evidence" value="ECO:0007669"/>
    <property type="project" value="UniProtKB-KW"/>
</dbReference>
<accession>A0A366FNL8</accession>
<evidence type="ECO:0000256" key="4">
    <source>
        <dbReference type="ARBA" id="ARBA00023163"/>
    </source>
</evidence>
<evidence type="ECO:0000313" key="7">
    <source>
        <dbReference type="Proteomes" id="UP000253529"/>
    </source>
</evidence>
<sequence>MAATSIPIDVVRAFVAVVEARGFTRAAEELGRSQPTVSLQVKRLEELVEAPLFEKAARFELTAVGSVCFEHGRRLVRLHDAMLDEVGRRKAPDARLRIGLPGEIAERLTPQLDRLRRVAGGAAGFEVVTGDADGLSLAIRENRLDIALALGVERAEAAVASWRAPLGWFSVRGTRAPPPPKVARLVLPPRGSALHEAAAGAMHGAERPFEIVCACADAAVRVAAVSSGLGVAPMIDGFAPQGLERVGGLPPLPPLVVSLLGRTEALAAAGRRWASEAMAAFDAG</sequence>
<dbReference type="PANTHER" id="PTHR30579">
    <property type="entry name" value="TRANSCRIPTIONAL REGULATOR"/>
    <property type="match status" value="1"/>
</dbReference>
<dbReference type="PRINTS" id="PR00039">
    <property type="entry name" value="HTHLYSR"/>
</dbReference>
<dbReference type="AlphaFoldDB" id="A0A366FNL8"/>
<organism evidence="6 7">
    <name type="scientific">Roseiarcus fermentans</name>
    <dbReference type="NCBI Taxonomy" id="1473586"/>
    <lineage>
        <taxon>Bacteria</taxon>
        <taxon>Pseudomonadati</taxon>
        <taxon>Pseudomonadota</taxon>
        <taxon>Alphaproteobacteria</taxon>
        <taxon>Hyphomicrobiales</taxon>
        <taxon>Roseiarcaceae</taxon>
        <taxon>Roseiarcus</taxon>
    </lineage>
</organism>
<dbReference type="SUPFAM" id="SSF46785">
    <property type="entry name" value="Winged helix' DNA-binding domain"/>
    <property type="match status" value="1"/>
</dbReference>
<comment type="similarity">
    <text evidence="1">Belongs to the LysR transcriptional regulatory family.</text>
</comment>
<dbReference type="Gene3D" id="3.40.190.10">
    <property type="entry name" value="Periplasmic binding protein-like II"/>
    <property type="match status" value="2"/>
</dbReference>
<dbReference type="GO" id="GO:0003700">
    <property type="term" value="F:DNA-binding transcription factor activity"/>
    <property type="evidence" value="ECO:0007669"/>
    <property type="project" value="InterPro"/>
</dbReference>
<dbReference type="OrthoDB" id="9789529at2"/>
<dbReference type="EMBL" id="QNRK01000006">
    <property type="protein sequence ID" value="RBP16161.1"/>
    <property type="molecule type" value="Genomic_DNA"/>
</dbReference>
<dbReference type="InterPro" id="IPR005119">
    <property type="entry name" value="LysR_subst-bd"/>
</dbReference>
<dbReference type="Pfam" id="PF00126">
    <property type="entry name" value="HTH_1"/>
    <property type="match status" value="1"/>
</dbReference>
<name>A0A366FNL8_9HYPH</name>
<dbReference type="InterPro" id="IPR036390">
    <property type="entry name" value="WH_DNA-bd_sf"/>
</dbReference>
<feature type="domain" description="HTH lysR-type" evidence="5">
    <location>
        <begin position="6"/>
        <end position="62"/>
    </location>
</feature>
<evidence type="ECO:0000256" key="1">
    <source>
        <dbReference type="ARBA" id="ARBA00009437"/>
    </source>
</evidence>
<protein>
    <submittedName>
        <fullName evidence="6">DNA-binding transcriptional LysR family regulator</fullName>
    </submittedName>
</protein>
<keyword evidence="2" id="KW-0805">Transcription regulation</keyword>
<dbReference type="Gene3D" id="1.10.10.10">
    <property type="entry name" value="Winged helix-like DNA-binding domain superfamily/Winged helix DNA-binding domain"/>
    <property type="match status" value="1"/>
</dbReference>
<evidence type="ECO:0000256" key="3">
    <source>
        <dbReference type="ARBA" id="ARBA00023125"/>
    </source>
</evidence>
<dbReference type="SUPFAM" id="SSF53850">
    <property type="entry name" value="Periplasmic binding protein-like II"/>
    <property type="match status" value="1"/>
</dbReference>
<dbReference type="InterPro" id="IPR050176">
    <property type="entry name" value="LTTR"/>
</dbReference>
<gene>
    <name evidence="6" type="ORF">DFR50_106123</name>
</gene>
<evidence type="ECO:0000313" key="6">
    <source>
        <dbReference type="EMBL" id="RBP16161.1"/>
    </source>
</evidence>
<keyword evidence="7" id="KW-1185">Reference proteome</keyword>
<proteinExistence type="inferred from homology"/>
<keyword evidence="4" id="KW-0804">Transcription</keyword>
<dbReference type="InterPro" id="IPR000847">
    <property type="entry name" value="LysR_HTH_N"/>
</dbReference>
<dbReference type="InterPro" id="IPR036388">
    <property type="entry name" value="WH-like_DNA-bd_sf"/>
</dbReference>
<dbReference type="PANTHER" id="PTHR30579:SF7">
    <property type="entry name" value="HTH-TYPE TRANSCRIPTIONAL REGULATOR LRHA-RELATED"/>
    <property type="match status" value="1"/>
</dbReference>
<keyword evidence="3 6" id="KW-0238">DNA-binding</keyword>
<reference evidence="6 7" key="1">
    <citation type="submission" date="2018-06" db="EMBL/GenBank/DDBJ databases">
        <title>Genomic Encyclopedia of Type Strains, Phase IV (KMG-IV): sequencing the most valuable type-strain genomes for metagenomic binning, comparative biology and taxonomic classification.</title>
        <authorList>
            <person name="Goeker M."/>
        </authorList>
    </citation>
    <scope>NUCLEOTIDE SEQUENCE [LARGE SCALE GENOMIC DNA]</scope>
    <source>
        <strain evidence="6 7">DSM 24875</strain>
    </source>
</reference>
<dbReference type="RefSeq" id="WP_113888486.1">
    <property type="nucleotide sequence ID" value="NZ_QNRK01000006.1"/>
</dbReference>
<evidence type="ECO:0000259" key="5">
    <source>
        <dbReference type="PROSITE" id="PS50931"/>
    </source>
</evidence>
<dbReference type="PROSITE" id="PS50931">
    <property type="entry name" value="HTH_LYSR"/>
    <property type="match status" value="1"/>
</dbReference>